<keyword evidence="2" id="KW-0808">Transferase</keyword>
<proteinExistence type="predicted"/>
<dbReference type="PANTHER" id="PTHR43685">
    <property type="entry name" value="GLYCOSYLTRANSFERASE"/>
    <property type="match status" value="1"/>
</dbReference>
<evidence type="ECO:0000259" key="1">
    <source>
        <dbReference type="Pfam" id="PF00535"/>
    </source>
</evidence>
<dbReference type="EC" id="2.4.1.212" evidence="2"/>
<evidence type="ECO:0000313" key="3">
    <source>
        <dbReference type="Proteomes" id="UP000051326"/>
    </source>
</evidence>
<keyword evidence="2" id="KW-0328">Glycosyltransferase</keyword>
<dbReference type="Pfam" id="PF00535">
    <property type="entry name" value="Glycos_transf_2"/>
    <property type="match status" value="1"/>
</dbReference>
<dbReference type="RefSeq" id="WP_058287675.1">
    <property type="nucleotide sequence ID" value="NZ_CYSR01000032.1"/>
</dbReference>
<dbReference type="AlphaFoldDB" id="A0A0P1HRC5"/>
<protein>
    <submittedName>
        <fullName evidence="2">Hyaluronan synthase</fullName>
        <ecNumber evidence="2">2.4.1.212</ecNumber>
    </submittedName>
</protein>
<organism evidence="2 3">
    <name type="scientific">Leisingera aquaemixtae</name>
    <dbReference type="NCBI Taxonomy" id="1396826"/>
    <lineage>
        <taxon>Bacteria</taxon>
        <taxon>Pseudomonadati</taxon>
        <taxon>Pseudomonadota</taxon>
        <taxon>Alphaproteobacteria</taxon>
        <taxon>Rhodobacterales</taxon>
        <taxon>Roseobacteraceae</taxon>
        <taxon>Leisingera</taxon>
    </lineage>
</organism>
<reference evidence="2 3" key="1">
    <citation type="submission" date="2015-09" db="EMBL/GenBank/DDBJ databases">
        <authorList>
            <consortium name="Swine Surveillance"/>
        </authorList>
    </citation>
    <scope>NUCLEOTIDE SEQUENCE [LARGE SCALE GENOMIC DNA]</scope>
    <source>
        <strain evidence="2 3">CECT 8399</strain>
    </source>
</reference>
<dbReference type="EMBL" id="CYSR01000032">
    <property type="protein sequence ID" value="CUI01681.1"/>
    <property type="molecule type" value="Genomic_DNA"/>
</dbReference>
<feature type="domain" description="Glycosyltransferase 2-like" evidence="1">
    <location>
        <begin position="11"/>
        <end position="179"/>
    </location>
</feature>
<accession>A0A0P1HRC5</accession>
<gene>
    <name evidence="2" type="primary">hyaD</name>
    <name evidence="2" type="ORF">PHA8399_03827</name>
</gene>
<dbReference type="Gene3D" id="3.90.550.10">
    <property type="entry name" value="Spore Coat Polysaccharide Biosynthesis Protein SpsA, Chain A"/>
    <property type="match status" value="1"/>
</dbReference>
<dbReference type="Proteomes" id="UP000051326">
    <property type="component" value="Unassembled WGS sequence"/>
</dbReference>
<dbReference type="SUPFAM" id="SSF53448">
    <property type="entry name" value="Nucleotide-diphospho-sugar transferases"/>
    <property type="match status" value="1"/>
</dbReference>
<dbReference type="PANTHER" id="PTHR43685:SF2">
    <property type="entry name" value="GLYCOSYLTRANSFERASE 2-LIKE DOMAIN-CONTAINING PROTEIN"/>
    <property type="match status" value="1"/>
</dbReference>
<dbReference type="InterPro" id="IPR029044">
    <property type="entry name" value="Nucleotide-diphossugar_trans"/>
</dbReference>
<sequence length="302" mass="33875">MTDISAAPACSIGLPVYNGENYLEQAIQSVLAQEFQDFELIISDNASTDGTEAICRRFAEQDPRILYVRQPRNIGAAKNYNYTFHLARGAYFNWLAHDDILGPAFLSACLQGFEEYGDGAVLVYPAFKYIDEAGREAGKRAASCVETSARTPARRLYETLDQLAVVTSVFGMFRRDMLARTRLIGSYIASDYVLLAECALLGHIVRLQCPPQFQRRLHKEGSQRANKTPDAVAKWFDPDAVADPRPARRLSREYLNSLCLTPGLSTPDRLSALFALAVQRVKLKAQVRKKQRVRQRVKKHAV</sequence>
<dbReference type="InterPro" id="IPR050834">
    <property type="entry name" value="Glycosyltransf_2"/>
</dbReference>
<evidence type="ECO:0000313" key="2">
    <source>
        <dbReference type="EMBL" id="CUI01681.1"/>
    </source>
</evidence>
<dbReference type="GO" id="GO:0050501">
    <property type="term" value="F:hyaluronan synthase activity"/>
    <property type="evidence" value="ECO:0007669"/>
    <property type="project" value="UniProtKB-EC"/>
</dbReference>
<dbReference type="InterPro" id="IPR001173">
    <property type="entry name" value="Glyco_trans_2-like"/>
</dbReference>
<name>A0A0P1HRC5_9RHOB</name>
<dbReference type="STRING" id="1396826.PHA8399_03827"/>